<feature type="domain" description="C2H2-type" evidence="7">
    <location>
        <begin position="570"/>
        <end position="592"/>
    </location>
</feature>
<evidence type="ECO:0000256" key="1">
    <source>
        <dbReference type="ARBA" id="ARBA00022723"/>
    </source>
</evidence>
<comment type="caution">
    <text evidence="8">The sequence shown here is derived from an EMBL/GenBank/DDBJ whole genome shotgun (WGS) entry which is preliminary data.</text>
</comment>
<dbReference type="EMBL" id="JBBCAQ010000010">
    <property type="protein sequence ID" value="KAK7601747.1"/>
    <property type="molecule type" value="Genomic_DNA"/>
</dbReference>
<dbReference type="InterPro" id="IPR050717">
    <property type="entry name" value="C2H2-ZF_Transcription_Reg"/>
</dbReference>
<dbReference type="GO" id="GO:0005634">
    <property type="term" value="C:nucleus"/>
    <property type="evidence" value="ECO:0007669"/>
    <property type="project" value="TreeGrafter"/>
</dbReference>
<feature type="compositionally biased region" description="Low complexity" evidence="6">
    <location>
        <begin position="343"/>
        <end position="359"/>
    </location>
</feature>
<feature type="compositionally biased region" description="Polar residues" evidence="6">
    <location>
        <begin position="405"/>
        <end position="419"/>
    </location>
</feature>
<evidence type="ECO:0000256" key="3">
    <source>
        <dbReference type="ARBA" id="ARBA00022771"/>
    </source>
</evidence>
<evidence type="ECO:0000313" key="9">
    <source>
        <dbReference type="Proteomes" id="UP001367676"/>
    </source>
</evidence>
<dbReference type="PROSITE" id="PS50157">
    <property type="entry name" value="ZINC_FINGER_C2H2_2"/>
    <property type="match status" value="2"/>
</dbReference>
<feature type="domain" description="C2H2-type" evidence="7">
    <location>
        <begin position="542"/>
        <end position="569"/>
    </location>
</feature>
<evidence type="ECO:0000256" key="2">
    <source>
        <dbReference type="ARBA" id="ARBA00022737"/>
    </source>
</evidence>
<dbReference type="GO" id="GO:0048619">
    <property type="term" value="P:embryonic hindgut morphogenesis"/>
    <property type="evidence" value="ECO:0007669"/>
    <property type="project" value="TreeGrafter"/>
</dbReference>
<organism evidence="8 9">
    <name type="scientific">Parthenolecanium corni</name>
    <dbReference type="NCBI Taxonomy" id="536013"/>
    <lineage>
        <taxon>Eukaryota</taxon>
        <taxon>Metazoa</taxon>
        <taxon>Ecdysozoa</taxon>
        <taxon>Arthropoda</taxon>
        <taxon>Hexapoda</taxon>
        <taxon>Insecta</taxon>
        <taxon>Pterygota</taxon>
        <taxon>Neoptera</taxon>
        <taxon>Paraneoptera</taxon>
        <taxon>Hemiptera</taxon>
        <taxon>Sternorrhyncha</taxon>
        <taxon>Coccoidea</taxon>
        <taxon>Coccidae</taxon>
        <taxon>Parthenolecanium</taxon>
    </lineage>
</organism>
<evidence type="ECO:0000256" key="6">
    <source>
        <dbReference type="SAM" id="MobiDB-lite"/>
    </source>
</evidence>
<dbReference type="Pfam" id="PF00096">
    <property type="entry name" value="zf-C2H2"/>
    <property type="match status" value="2"/>
</dbReference>
<name>A0AAN9TN34_9HEMI</name>
<evidence type="ECO:0000256" key="4">
    <source>
        <dbReference type="ARBA" id="ARBA00022833"/>
    </source>
</evidence>
<dbReference type="PANTHER" id="PTHR14196">
    <property type="entry name" value="ODD-SKIPPED - RELATED"/>
    <property type="match status" value="1"/>
</dbReference>
<keyword evidence="9" id="KW-1185">Reference proteome</keyword>
<dbReference type="PROSITE" id="PS00028">
    <property type="entry name" value="ZINC_FINGER_C2H2_1"/>
    <property type="match status" value="2"/>
</dbReference>
<evidence type="ECO:0000313" key="8">
    <source>
        <dbReference type="EMBL" id="KAK7601747.1"/>
    </source>
</evidence>
<dbReference type="AlphaFoldDB" id="A0AAN9TN34"/>
<dbReference type="SUPFAM" id="SSF57667">
    <property type="entry name" value="beta-beta-alpha zinc fingers"/>
    <property type="match status" value="1"/>
</dbReference>
<proteinExistence type="predicted"/>
<dbReference type="PANTHER" id="PTHR14196:SF10">
    <property type="entry name" value="C2H2-TYPE DOMAIN-CONTAINING PROTEIN"/>
    <property type="match status" value="1"/>
</dbReference>
<dbReference type="Proteomes" id="UP001367676">
    <property type="component" value="Unassembled WGS sequence"/>
</dbReference>
<accession>A0AAN9TN34</accession>
<feature type="region of interest" description="Disordered" evidence="6">
    <location>
        <begin position="392"/>
        <end position="425"/>
    </location>
</feature>
<dbReference type="InterPro" id="IPR013087">
    <property type="entry name" value="Znf_C2H2_type"/>
</dbReference>
<keyword evidence="1" id="KW-0479">Metal-binding</keyword>
<keyword evidence="2" id="KW-0677">Repeat</keyword>
<evidence type="ECO:0000256" key="5">
    <source>
        <dbReference type="PROSITE-ProRule" id="PRU00042"/>
    </source>
</evidence>
<dbReference type="Gene3D" id="3.30.160.60">
    <property type="entry name" value="Classic Zinc Finger"/>
    <property type="match status" value="2"/>
</dbReference>
<evidence type="ECO:0000259" key="7">
    <source>
        <dbReference type="PROSITE" id="PS50157"/>
    </source>
</evidence>
<gene>
    <name evidence="8" type="ORF">V9T40_009188</name>
</gene>
<dbReference type="SMART" id="SM00355">
    <property type="entry name" value="ZnF_C2H2"/>
    <property type="match status" value="2"/>
</dbReference>
<dbReference type="GO" id="GO:0009880">
    <property type="term" value="P:embryonic pattern specification"/>
    <property type="evidence" value="ECO:0007669"/>
    <property type="project" value="TreeGrafter"/>
</dbReference>
<dbReference type="InterPro" id="IPR036236">
    <property type="entry name" value="Znf_C2H2_sf"/>
</dbReference>
<dbReference type="FunFam" id="3.30.160.60:FF:001499">
    <property type="entry name" value="Zinc finger protein"/>
    <property type="match status" value="1"/>
</dbReference>
<keyword evidence="4" id="KW-0862">Zinc</keyword>
<feature type="region of interest" description="Disordered" evidence="6">
    <location>
        <begin position="343"/>
        <end position="364"/>
    </location>
</feature>
<feature type="region of interest" description="Disordered" evidence="6">
    <location>
        <begin position="494"/>
        <end position="527"/>
    </location>
</feature>
<dbReference type="GO" id="GO:0000977">
    <property type="term" value="F:RNA polymerase II transcription regulatory region sequence-specific DNA binding"/>
    <property type="evidence" value="ECO:0007669"/>
    <property type="project" value="TreeGrafter"/>
</dbReference>
<dbReference type="FunFam" id="3.30.160.60:FF:000557">
    <property type="entry name" value="zinc finger and SCAN domain-containing protein 29"/>
    <property type="match status" value="1"/>
</dbReference>
<reference evidence="8 9" key="1">
    <citation type="submission" date="2024-03" db="EMBL/GenBank/DDBJ databases">
        <title>Adaptation during the transition from Ophiocordyceps entomopathogen to insect associate is accompanied by gene loss and intensified selection.</title>
        <authorList>
            <person name="Ward C.M."/>
            <person name="Onetto C.A."/>
            <person name="Borneman A.R."/>
        </authorList>
    </citation>
    <scope>NUCLEOTIDE SEQUENCE [LARGE SCALE GENOMIC DNA]</scope>
    <source>
        <strain evidence="8">AWRI1</strain>
        <tissue evidence="8">Single Adult Female</tissue>
    </source>
</reference>
<protein>
    <recommendedName>
        <fullName evidence="7">C2H2-type domain-containing protein</fullName>
    </recommendedName>
</protein>
<dbReference type="GO" id="GO:0008270">
    <property type="term" value="F:zinc ion binding"/>
    <property type="evidence" value="ECO:0007669"/>
    <property type="project" value="UniProtKB-KW"/>
</dbReference>
<dbReference type="GO" id="GO:0000981">
    <property type="term" value="F:DNA-binding transcription factor activity, RNA polymerase II-specific"/>
    <property type="evidence" value="ECO:0007669"/>
    <property type="project" value="TreeGrafter"/>
</dbReference>
<sequence>MLFGRLVKSDSEPVVYVSHLVKWVTRNQDGQNERHRRRSLNSEIYFRLTVQSILSASDFAGFTTNSRFQPGLQFDGQKQEKEEETEIVDTIQFDDITLDPAWLSPHRGPPDESKVTQKMKLTDGDSEILSMPVDTLLMNPWPNNEFIGTDVRHFLTEENAKLALVDSDDEDDIDQKPSIDFDDLLLTTSTTNSSTNSRHSGNPIVAGSHQVVNNSLAELKPLPPFTGYTSNITINGISGHHYHAIATAQNSARVLETNNNSVDTTNQNVPYYPTDHVVSSSTMDNTIDSIKSESNVLDYELPSDDLAALIGSAMADTTCATGDDSNESWLDLEYWISINCQNGSGTSPTSSRPSNNGTSHTINTNNSVLCQDTALPDFVTNSQFQTNQSPVVFHPHTKVPPAPTVQPSSQNHHSQAQHTQRQEHQREINTNFSHMPLLQNRLQNGPPKAEPQDIAYNIVSECPSPSSSTPYLAHSPPCHVVSTTDIGFIHQVHSSTRPSPELQVSFPHTTTPSKKSRSRNKSKMSSNIVYNEGNLGKEKTVHRCNICNRGFLNKSNIKVHLRTHTGEKPFRCDVCGKAFRQKAHLIKHAQIHKRVGRD</sequence>
<keyword evidence="3 5" id="KW-0863">Zinc-finger</keyword>